<feature type="transmembrane region" description="Helical" evidence="1">
    <location>
        <begin position="28"/>
        <end position="46"/>
    </location>
</feature>
<comment type="caution">
    <text evidence="2">The sequence shown here is derived from an EMBL/GenBank/DDBJ whole genome shotgun (WGS) entry which is preliminary data.</text>
</comment>
<gene>
    <name evidence="2" type="ORF">DI628_04095</name>
</gene>
<protein>
    <submittedName>
        <fullName evidence="2">Uncharacterized protein</fullName>
    </submittedName>
</protein>
<sequence>MLFLFRIFSSEPWKWEPEFIPDIPLARWLIWGGRALLVYIALAIAFPDPLLTLSLLAFALACWLAWTFFVKG</sequence>
<dbReference type="EMBL" id="VAFM01000001">
    <property type="protein sequence ID" value="TKW61807.1"/>
    <property type="molecule type" value="Genomic_DNA"/>
</dbReference>
<keyword evidence="1" id="KW-1133">Transmembrane helix</keyword>
<proteinExistence type="predicted"/>
<feature type="transmembrane region" description="Helical" evidence="1">
    <location>
        <begin position="52"/>
        <end position="70"/>
    </location>
</feature>
<dbReference type="AlphaFoldDB" id="A0A6N4RDI8"/>
<dbReference type="Proteomes" id="UP000320948">
    <property type="component" value="Unassembled WGS sequence"/>
</dbReference>
<name>A0A6N4RDI8_BLAVI</name>
<evidence type="ECO:0000313" key="2">
    <source>
        <dbReference type="EMBL" id="TKW61807.1"/>
    </source>
</evidence>
<evidence type="ECO:0000256" key="1">
    <source>
        <dbReference type="SAM" id="Phobius"/>
    </source>
</evidence>
<evidence type="ECO:0000313" key="3">
    <source>
        <dbReference type="Proteomes" id="UP000320948"/>
    </source>
</evidence>
<keyword evidence="1" id="KW-0812">Transmembrane</keyword>
<reference evidence="2 3" key="1">
    <citation type="journal article" date="2017" name="Nat. Commun.">
        <title>In situ click chemistry generation of cyclooxygenase-2 inhibitors.</title>
        <authorList>
            <person name="Bhardwaj A."/>
            <person name="Kaur J."/>
            <person name="Wuest M."/>
            <person name="Wuest F."/>
        </authorList>
    </citation>
    <scope>NUCLEOTIDE SEQUENCE [LARGE SCALE GENOMIC DNA]</scope>
    <source>
        <strain evidence="2">S2_018_000_R2_106</strain>
    </source>
</reference>
<accession>A0A6N4RDI8</accession>
<keyword evidence="1" id="KW-0472">Membrane</keyword>
<organism evidence="2 3">
    <name type="scientific">Blastochloris viridis</name>
    <name type="common">Rhodopseudomonas viridis</name>
    <dbReference type="NCBI Taxonomy" id="1079"/>
    <lineage>
        <taxon>Bacteria</taxon>
        <taxon>Pseudomonadati</taxon>
        <taxon>Pseudomonadota</taxon>
        <taxon>Alphaproteobacteria</taxon>
        <taxon>Hyphomicrobiales</taxon>
        <taxon>Blastochloridaceae</taxon>
        <taxon>Blastochloris</taxon>
    </lineage>
</organism>